<proteinExistence type="predicted"/>
<dbReference type="InterPro" id="IPR001647">
    <property type="entry name" value="HTH_TetR"/>
</dbReference>
<dbReference type="GO" id="GO:0003677">
    <property type="term" value="F:DNA binding"/>
    <property type="evidence" value="ECO:0007669"/>
    <property type="project" value="UniProtKB-UniRule"/>
</dbReference>
<protein>
    <submittedName>
        <fullName evidence="7">TetR family transcriptional regulator</fullName>
    </submittedName>
</protein>
<dbReference type="OrthoDB" id="9816296at2"/>
<dbReference type="PROSITE" id="PS01081">
    <property type="entry name" value="HTH_TETR_1"/>
    <property type="match status" value="1"/>
</dbReference>
<accession>A0A3M8PDM7</accession>
<reference evidence="7 8" key="1">
    <citation type="journal article" date="2018" name="Int. J. Syst. Evol. Microbiol.">
        <title>Planococcus salinus sp. nov., a moderately halophilic bacterium isolated from a saline-alkali soil.</title>
        <authorList>
            <person name="Gan L."/>
        </authorList>
    </citation>
    <scope>NUCLEOTIDE SEQUENCE [LARGE SCALE GENOMIC DNA]</scope>
    <source>
        <strain evidence="7 8">LCB217</strain>
    </source>
</reference>
<evidence type="ECO:0000256" key="1">
    <source>
        <dbReference type="ARBA" id="ARBA00022491"/>
    </source>
</evidence>
<dbReference type="InterPro" id="IPR009057">
    <property type="entry name" value="Homeodomain-like_sf"/>
</dbReference>
<dbReference type="Proteomes" id="UP000275473">
    <property type="component" value="Unassembled WGS sequence"/>
</dbReference>
<evidence type="ECO:0000256" key="4">
    <source>
        <dbReference type="ARBA" id="ARBA00023163"/>
    </source>
</evidence>
<dbReference type="PROSITE" id="PS50977">
    <property type="entry name" value="HTH_TETR_2"/>
    <property type="match status" value="1"/>
</dbReference>
<dbReference type="InterPro" id="IPR039538">
    <property type="entry name" value="BetI_C"/>
</dbReference>
<dbReference type="InterPro" id="IPR023772">
    <property type="entry name" value="DNA-bd_HTH_TetR-type_CS"/>
</dbReference>
<keyword evidence="4" id="KW-0804">Transcription</keyword>
<dbReference type="Pfam" id="PF00440">
    <property type="entry name" value="TetR_N"/>
    <property type="match status" value="1"/>
</dbReference>
<dbReference type="Gene3D" id="1.10.357.10">
    <property type="entry name" value="Tetracycline Repressor, domain 2"/>
    <property type="match status" value="1"/>
</dbReference>
<dbReference type="InterPro" id="IPR036271">
    <property type="entry name" value="Tet_transcr_reg_TetR-rel_C_sf"/>
</dbReference>
<evidence type="ECO:0000259" key="6">
    <source>
        <dbReference type="PROSITE" id="PS50977"/>
    </source>
</evidence>
<dbReference type="PANTHER" id="PTHR43479">
    <property type="entry name" value="ACREF/ENVCD OPERON REPRESSOR-RELATED"/>
    <property type="match status" value="1"/>
</dbReference>
<dbReference type="AlphaFoldDB" id="A0A3M8PDM7"/>
<keyword evidence="3 5" id="KW-0238">DNA-binding</keyword>
<evidence type="ECO:0000256" key="2">
    <source>
        <dbReference type="ARBA" id="ARBA00023015"/>
    </source>
</evidence>
<name>A0A3M8PDM7_9BACL</name>
<feature type="DNA-binding region" description="H-T-H motif" evidence="5">
    <location>
        <begin position="31"/>
        <end position="50"/>
    </location>
</feature>
<dbReference type="SUPFAM" id="SSF46689">
    <property type="entry name" value="Homeodomain-like"/>
    <property type="match status" value="1"/>
</dbReference>
<dbReference type="InterPro" id="IPR050624">
    <property type="entry name" value="HTH-type_Tx_Regulator"/>
</dbReference>
<dbReference type="RefSeq" id="WP_123163998.1">
    <property type="nucleotide sequence ID" value="NZ_RIAX01000001.1"/>
</dbReference>
<organism evidence="7 8">
    <name type="scientific">Planococcus salinus</name>
    <dbReference type="NCBI Taxonomy" id="1848460"/>
    <lineage>
        <taxon>Bacteria</taxon>
        <taxon>Bacillati</taxon>
        <taxon>Bacillota</taxon>
        <taxon>Bacilli</taxon>
        <taxon>Bacillales</taxon>
        <taxon>Caryophanaceae</taxon>
        <taxon>Planococcus</taxon>
    </lineage>
</organism>
<gene>
    <name evidence="7" type="ORF">EEX84_02580</name>
</gene>
<evidence type="ECO:0000313" key="8">
    <source>
        <dbReference type="Proteomes" id="UP000275473"/>
    </source>
</evidence>
<dbReference type="Pfam" id="PF13977">
    <property type="entry name" value="TetR_C_6"/>
    <property type="match status" value="1"/>
</dbReference>
<comment type="caution">
    <text evidence="7">The sequence shown here is derived from an EMBL/GenBank/DDBJ whole genome shotgun (WGS) entry which is preliminary data.</text>
</comment>
<keyword evidence="8" id="KW-1185">Reference proteome</keyword>
<feature type="domain" description="HTH tetR-type" evidence="6">
    <location>
        <begin position="8"/>
        <end position="68"/>
    </location>
</feature>
<evidence type="ECO:0000313" key="7">
    <source>
        <dbReference type="EMBL" id="RNF41251.1"/>
    </source>
</evidence>
<sequence>MPKKIDHVRKKQEIAEAAWSVILQNGLEGATVRTIAEEADISVGALRYYFPTQDNLMEYAYSLIQEKISENVGKVFQRDLSPKEKVMEILLSLLPDGEGGRSEIEVRMAFTSHPLNKKHFDKDKDAVYAAVRNVMSNLMWSNLLKKDADLNFETERLYALIEGMAINSMRNFEKKETAKSKKLLFYHLLSICQEQFREMQ</sequence>
<evidence type="ECO:0000256" key="3">
    <source>
        <dbReference type="ARBA" id="ARBA00023125"/>
    </source>
</evidence>
<dbReference type="EMBL" id="RIAX01000001">
    <property type="protein sequence ID" value="RNF41251.1"/>
    <property type="molecule type" value="Genomic_DNA"/>
</dbReference>
<dbReference type="PANTHER" id="PTHR43479:SF11">
    <property type="entry name" value="ACREF_ENVCD OPERON REPRESSOR-RELATED"/>
    <property type="match status" value="1"/>
</dbReference>
<keyword evidence="1" id="KW-0678">Repressor</keyword>
<dbReference type="SUPFAM" id="SSF48498">
    <property type="entry name" value="Tetracyclin repressor-like, C-terminal domain"/>
    <property type="match status" value="1"/>
</dbReference>
<keyword evidence="2" id="KW-0805">Transcription regulation</keyword>
<evidence type="ECO:0000256" key="5">
    <source>
        <dbReference type="PROSITE-ProRule" id="PRU00335"/>
    </source>
</evidence>